<evidence type="ECO:0000256" key="8">
    <source>
        <dbReference type="ARBA" id="ARBA00022833"/>
    </source>
</evidence>
<keyword evidence="4" id="KW-0489">Methyltransferase</keyword>
<feature type="domain" description="Post-SET" evidence="13">
    <location>
        <begin position="959"/>
        <end position="975"/>
    </location>
</feature>
<keyword evidence="3" id="KW-0158">Chromosome</keyword>
<dbReference type="InterPro" id="IPR046341">
    <property type="entry name" value="SET_dom_sf"/>
</dbReference>
<evidence type="ECO:0000256" key="3">
    <source>
        <dbReference type="ARBA" id="ARBA00022454"/>
    </source>
</evidence>
<organism evidence="14 15">
    <name type="scientific">Quercus lobata</name>
    <name type="common">Valley oak</name>
    <dbReference type="NCBI Taxonomy" id="97700"/>
    <lineage>
        <taxon>Eukaryota</taxon>
        <taxon>Viridiplantae</taxon>
        <taxon>Streptophyta</taxon>
        <taxon>Embryophyta</taxon>
        <taxon>Tracheophyta</taxon>
        <taxon>Spermatophyta</taxon>
        <taxon>Magnoliopsida</taxon>
        <taxon>eudicotyledons</taxon>
        <taxon>Gunneridae</taxon>
        <taxon>Pentapetalae</taxon>
        <taxon>rosids</taxon>
        <taxon>fabids</taxon>
        <taxon>Fagales</taxon>
        <taxon>Fagaceae</taxon>
        <taxon>Quercus</taxon>
    </lineage>
</organism>
<dbReference type="SMART" id="SM00468">
    <property type="entry name" value="PreSET"/>
    <property type="match status" value="1"/>
</dbReference>
<keyword evidence="7" id="KW-0479">Metal-binding</keyword>
<dbReference type="PROSITE" id="PS50867">
    <property type="entry name" value="PRE_SET"/>
    <property type="match status" value="1"/>
</dbReference>
<evidence type="ECO:0000256" key="1">
    <source>
        <dbReference type="ARBA" id="ARBA00004123"/>
    </source>
</evidence>
<evidence type="ECO:0000256" key="5">
    <source>
        <dbReference type="ARBA" id="ARBA00022679"/>
    </source>
</evidence>
<proteinExistence type="predicted"/>
<dbReference type="Gene3D" id="1.10.8.850">
    <property type="entry name" value="Histone-lysine N methyltransferase , C-terminal domain-like"/>
    <property type="match status" value="1"/>
</dbReference>
<sequence>MPPKRKVTVACKAMKSIGFPESEVKPVLNQLLESSDYNWGYIENDEYRALIEALLQKKQEQEKSVELKKKDACSNEKAKSPIRKANKDDKIKLSLISEQGSESEDFEPIGKRLRRRHQEERALVAVDCSEPEDSEPLVKRLHQRHQEERALVAVDCSEPEDSELLVKRLHQRHQEESAFVPVETSNSQLVITPSKRGYQDINEVSSGSQDWSEPEDSEPLLKRSRPRRARQSQPDAELIQICDEEEVDESTQLKVWIEQNKSKPVSRLQHLKNESRKCNSSTTSPVPKAKGPSQPNLCNNSTESDSLSFQKGKTSVTPQVAPGERRLTSERGNGIRPFEKLMVEPYLDHTPVENVLDMYQENNFNLPRDEPSTDKHLLDEVPLAIILPDIEGSSSYGNGSNAKADVLEVLESKSLDMNEKAPSVDGLSNGKSSAAKEDGSKSLESESLDVMDKGDGVSEVSQFDITSSPKRELKLSLICNSSGRSDFHIPSLDAVFKVVEENFLKLHGLTEFNFSLLELMTEFCERFWAMGTDSAVDEHLRSTNIPASKISDAQGGHDGKDGHVGNHCTPSSLSSGSVRFQNPIKVIPQIPKPIAPSGLGGLHGVAGFEIKDMENICGESERRLKLLKDPQSSKSNNWEIVQKHHSPFSIVNYCDYVDDITRGEEKVKIPLMKGSAEDLPAFRYISKSLVYRKGYVNFALARISDEHCCSNCFGDCLSSPVPCACARETKGEFAYMPGGLLKQNFLEESITINRNPKKHQYFYCKNCPLEGSKNNKKSNRCKGHLLRRFIKECWSKCGCNKSCGNRVVQRGITAKLQVFWTPEGKGWGLRTLQDLPKAAFVCEYVGEIVTNSELHERNLQNSGTEKHTYPVLLDADWVSEGVLKDEEALCLDATVFGNVARFINHRCHDATLVEIPVEVETPDHHYYHLAFFTTRKVDAMEELTWDYGIDFNDCDHPVKAFQCLCGSQQCRGSNR</sequence>
<feature type="region of interest" description="Disordered" evidence="10">
    <location>
        <begin position="418"/>
        <end position="451"/>
    </location>
</feature>
<dbReference type="Pfam" id="PF00856">
    <property type="entry name" value="SET"/>
    <property type="match status" value="1"/>
</dbReference>
<dbReference type="SUPFAM" id="SSF82199">
    <property type="entry name" value="SET domain"/>
    <property type="match status" value="1"/>
</dbReference>
<dbReference type="SMART" id="SM00317">
    <property type="entry name" value="SET"/>
    <property type="match status" value="1"/>
</dbReference>
<evidence type="ECO:0000313" key="14">
    <source>
        <dbReference type="EnsemblPlants" id="QL06p020826:mrna"/>
    </source>
</evidence>
<dbReference type="InterPro" id="IPR018848">
    <property type="entry name" value="WIYLD_domain"/>
</dbReference>
<dbReference type="GO" id="GO:0042054">
    <property type="term" value="F:histone methyltransferase activity"/>
    <property type="evidence" value="ECO:0007669"/>
    <property type="project" value="InterPro"/>
</dbReference>
<dbReference type="Gramene" id="QL06p020826:mrna">
    <property type="protein sequence ID" value="QL06p020826:mrna"/>
    <property type="gene ID" value="QL06p020826"/>
</dbReference>
<dbReference type="Gene3D" id="2.170.270.10">
    <property type="entry name" value="SET domain"/>
    <property type="match status" value="1"/>
</dbReference>
<keyword evidence="6" id="KW-0949">S-adenosyl-L-methionine</keyword>
<feature type="region of interest" description="Disordered" evidence="10">
    <location>
        <begin position="264"/>
        <end position="333"/>
    </location>
</feature>
<feature type="compositionally biased region" description="Polar residues" evidence="10">
    <location>
        <begin position="293"/>
        <end position="318"/>
    </location>
</feature>
<dbReference type="InterPro" id="IPR043017">
    <property type="entry name" value="WIYLD_dom_sf"/>
</dbReference>
<evidence type="ECO:0000259" key="11">
    <source>
        <dbReference type="PROSITE" id="PS50280"/>
    </source>
</evidence>
<dbReference type="InParanoid" id="A0A7N2LYN4"/>
<evidence type="ECO:0000256" key="10">
    <source>
        <dbReference type="SAM" id="MobiDB-lite"/>
    </source>
</evidence>
<reference evidence="14 15" key="1">
    <citation type="journal article" date="2016" name="G3 (Bethesda)">
        <title>First Draft Assembly and Annotation of the Genome of a California Endemic Oak Quercus lobata Nee (Fagaceae).</title>
        <authorList>
            <person name="Sork V.L."/>
            <person name="Fitz-Gibbon S.T."/>
            <person name="Puiu D."/>
            <person name="Crepeau M."/>
            <person name="Gugger P.F."/>
            <person name="Sherman R."/>
            <person name="Stevens K."/>
            <person name="Langley C.H."/>
            <person name="Pellegrini M."/>
            <person name="Salzberg S.L."/>
        </authorList>
    </citation>
    <scope>NUCLEOTIDE SEQUENCE [LARGE SCALE GENOMIC DNA]</scope>
    <source>
        <strain evidence="14 15">cv. SW786</strain>
    </source>
</reference>
<dbReference type="InterPro" id="IPR007728">
    <property type="entry name" value="Pre-SET_dom"/>
</dbReference>
<feature type="domain" description="Pre-SET" evidence="12">
    <location>
        <begin position="708"/>
        <end position="811"/>
    </location>
</feature>
<evidence type="ECO:0000256" key="9">
    <source>
        <dbReference type="ARBA" id="ARBA00023242"/>
    </source>
</evidence>
<evidence type="ECO:0000259" key="13">
    <source>
        <dbReference type="PROSITE" id="PS50868"/>
    </source>
</evidence>
<dbReference type="EnsemblPlants" id="QL06p020826:mrna">
    <property type="protein sequence ID" value="QL06p020826:mrna"/>
    <property type="gene ID" value="QL06p020826"/>
</dbReference>
<dbReference type="PROSITE" id="PS50868">
    <property type="entry name" value="POST_SET"/>
    <property type="match status" value="1"/>
</dbReference>
<dbReference type="InterPro" id="IPR003616">
    <property type="entry name" value="Post-SET_dom"/>
</dbReference>
<feature type="compositionally biased region" description="Polar residues" evidence="10">
    <location>
        <begin position="202"/>
        <end position="211"/>
    </location>
</feature>
<dbReference type="GO" id="GO:0008270">
    <property type="term" value="F:zinc ion binding"/>
    <property type="evidence" value="ECO:0007669"/>
    <property type="project" value="InterPro"/>
</dbReference>
<evidence type="ECO:0000256" key="4">
    <source>
        <dbReference type="ARBA" id="ARBA00022603"/>
    </source>
</evidence>
<keyword evidence="8" id="KW-0862">Zinc</keyword>
<feature type="compositionally biased region" description="Basic and acidic residues" evidence="10">
    <location>
        <begin position="555"/>
        <end position="564"/>
    </location>
</feature>
<dbReference type="PANTHER" id="PTHR46450:SF24">
    <property type="entry name" value="HISTONE-LYSINE N-METHYLTRANSFERASE SUVR4"/>
    <property type="match status" value="1"/>
</dbReference>
<dbReference type="GO" id="GO:0005694">
    <property type="term" value="C:chromosome"/>
    <property type="evidence" value="ECO:0007669"/>
    <property type="project" value="UniProtKB-SubCell"/>
</dbReference>
<dbReference type="AlphaFoldDB" id="A0A7N2LYN4"/>
<reference evidence="14" key="2">
    <citation type="submission" date="2021-01" db="UniProtKB">
        <authorList>
            <consortium name="EnsemblPlants"/>
        </authorList>
    </citation>
    <scope>IDENTIFICATION</scope>
</reference>
<keyword evidence="5" id="KW-0808">Transferase</keyword>
<dbReference type="FunFam" id="2.170.270.10:FF:000046">
    <property type="entry name" value="SET-domain containing protein lysine methyltransferase family protein"/>
    <property type="match status" value="1"/>
</dbReference>
<dbReference type="InterPro" id="IPR025776">
    <property type="entry name" value="SUVR4/1/2"/>
</dbReference>
<keyword evidence="9" id="KW-0539">Nucleus</keyword>
<evidence type="ECO:0000259" key="12">
    <source>
        <dbReference type="PROSITE" id="PS50867"/>
    </source>
</evidence>
<dbReference type="CDD" id="cd10538">
    <property type="entry name" value="SET_SETDB-like"/>
    <property type="match status" value="1"/>
</dbReference>
<dbReference type="PROSITE" id="PS50280">
    <property type="entry name" value="SET"/>
    <property type="match status" value="1"/>
</dbReference>
<dbReference type="Pfam" id="PF10440">
    <property type="entry name" value="WIYLD"/>
    <property type="match status" value="1"/>
</dbReference>
<feature type="region of interest" description="Disordered" evidence="10">
    <location>
        <begin position="191"/>
        <end position="243"/>
    </location>
</feature>
<evidence type="ECO:0000256" key="6">
    <source>
        <dbReference type="ARBA" id="ARBA00022691"/>
    </source>
</evidence>
<protein>
    <submittedName>
        <fullName evidence="14">Uncharacterized protein</fullName>
    </submittedName>
</protein>
<name>A0A7N2LYN4_QUELO</name>
<accession>A0A7N2LYN4</accession>
<dbReference type="InterPro" id="IPR001214">
    <property type="entry name" value="SET_dom"/>
</dbReference>
<feature type="domain" description="SET" evidence="11">
    <location>
        <begin position="814"/>
        <end position="948"/>
    </location>
</feature>
<dbReference type="EMBL" id="LRBV02000006">
    <property type="status" value="NOT_ANNOTATED_CDS"/>
    <property type="molecule type" value="Genomic_DNA"/>
</dbReference>
<evidence type="ECO:0000256" key="7">
    <source>
        <dbReference type="ARBA" id="ARBA00022723"/>
    </source>
</evidence>
<dbReference type="GO" id="GO:0005634">
    <property type="term" value="C:nucleus"/>
    <property type="evidence" value="ECO:0007669"/>
    <property type="project" value="UniProtKB-SubCell"/>
</dbReference>
<keyword evidence="15" id="KW-1185">Reference proteome</keyword>
<feature type="compositionally biased region" description="Basic and acidic residues" evidence="10">
    <location>
        <begin position="434"/>
        <end position="451"/>
    </location>
</feature>
<feature type="region of interest" description="Disordered" evidence="10">
    <location>
        <begin position="65"/>
        <end position="84"/>
    </location>
</feature>
<comment type="subcellular location">
    <subcellularLocation>
        <location evidence="2">Chromosome</location>
    </subcellularLocation>
    <subcellularLocation>
        <location evidence="1">Nucleus</location>
    </subcellularLocation>
</comment>
<dbReference type="PANTHER" id="PTHR46450">
    <property type="entry name" value="INACTIVE HISTONE-LYSINE N-METHYLTRANSFERASE SUVR1-RELATED"/>
    <property type="match status" value="1"/>
</dbReference>
<evidence type="ECO:0000256" key="2">
    <source>
        <dbReference type="ARBA" id="ARBA00004286"/>
    </source>
</evidence>
<dbReference type="Proteomes" id="UP000594261">
    <property type="component" value="Chromosome 6"/>
</dbReference>
<dbReference type="GO" id="GO:0032259">
    <property type="term" value="P:methylation"/>
    <property type="evidence" value="ECO:0007669"/>
    <property type="project" value="UniProtKB-KW"/>
</dbReference>
<evidence type="ECO:0000313" key="15">
    <source>
        <dbReference type="Proteomes" id="UP000594261"/>
    </source>
</evidence>
<dbReference type="PROSITE" id="PS51580">
    <property type="entry name" value="SAM_MT43_3"/>
    <property type="match status" value="1"/>
</dbReference>
<feature type="region of interest" description="Disordered" evidence="10">
    <location>
        <begin position="548"/>
        <end position="576"/>
    </location>
</feature>